<dbReference type="AlphaFoldDB" id="A0A074ZGF2"/>
<gene>
    <name evidence="9" type="ORF">T265_09553</name>
</gene>
<reference evidence="9 10" key="1">
    <citation type="submission" date="2013-11" db="EMBL/GenBank/DDBJ databases">
        <title>Opisthorchis viverrini - life in the bile duct.</title>
        <authorList>
            <person name="Young N.D."/>
            <person name="Nagarajan N."/>
            <person name="Lin S.J."/>
            <person name="Korhonen P.K."/>
            <person name="Jex A.R."/>
            <person name="Hall R.S."/>
            <person name="Safavi-Hemami H."/>
            <person name="Kaewkong W."/>
            <person name="Bertrand D."/>
            <person name="Gao S."/>
            <person name="Seet Q."/>
            <person name="Wongkham S."/>
            <person name="Teh B.T."/>
            <person name="Wongkham C."/>
            <person name="Intapan P.M."/>
            <person name="Maleewong W."/>
            <person name="Yang X."/>
            <person name="Hu M."/>
            <person name="Wang Z."/>
            <person name="Hofmann A."/>
            <person name="Sternberg P.W."/>
            <person name="Tan P."/>
            <person name="Wang J."/>
            <person name="Gasser R.B."/>
        </authorList>
    </citation>
    <scope>NUCLEOTIDE SEQUENCE [LARGE SCALE GENOMIC DNA]</scope>
</reference>
<dbReference type="GeneID" id="20323722"/>
<dbReference type="Proteomes" id="UP000054324">
    <property type="component" value="Unassembled WGS sequence"/>
</dbReference>
<dbReference type="RefSeq" id="XP_009173922.1">
    <property type="nucleotide sequence ID" value="XM_009175658.1"/>
</dbReference>
<feature type="domain" description="Homeobox" evidence="8">
    <location>
        <begin position="419"/>
        <end position="482"/>
    </location>
</feature>
<dbReference type="STRING" id="6198.A0A074ZGF2"/>
<dbReference type="SMART" id="SM00389">
    <property type="entry name" value="HOX"/>
    <property type="match status" value="1"/>
</dbReference>
<dbReference type="EMBL" id="KL596905">
    <property type="protein sequence ID" value="KER22335.1"/>
    <property type="molecule type" value="Genomic_DNA"/>
</dbReference>
<evidence type="ECO:0000256" key="6">
    <source>
        <dbReference type="PROSITE-ProRule" id="PRU00108"/>
    </source>
</evidence>
<feature type="DNA-binding region" description="Homeobox" evidence="6">
    <location>
        <begin position="421"/>
        <end position="483"/>
    </location>
</feature>
<feature type="compositionally biased region" description="Acidic residues" evidence="7">
    <location>
        <begin position="533"/>
        <end position="562"/>
    </location>
</feature>
<dbReference type="FunFam" id="1.10.10.60:FF:000003">
    <property type="entry name" value="Iroquois-class homeobox protein IRX"/>
    <property type="match status" value="1"/>
</dbReference>
<evidence type="ECO:0000256" key="2">
    <source>
        <dbReference type="ARBA" id="ARBA00008446"/>
    </source>
</evidence>
<comment type="subcellular location">
    <subcellularLocation>
        <location evidence="1 6">Nucleus</location>
    </subcellularLocation>
</comment>
<dbReference type="PANTHER" id="PTHR11211">
    <property type="entry name" value="IROQUOIS-CLASS HOMEODOMAIN PROTEIN IRX"/>
    <property type="match status" value="1"/>
</dbReference>
<feature type="region of interest" description="Disordered" evidence="7">
    <location>
        <begin position="756"/>
        <end position="794"/>
    </location>
</feature>
<dbReference type="InterPro" id="IPR001356">
    <property type="entry name" value="HD"/>
</dbReference>
<dbReference type="Gene3D" id="1.10.10.60">
    <property type="entry name" value="Homeodomain-like"/>
    <property type="match status" value="1"/>
</dbReference>
<dbReference type="GO" id="GO:0000978">
    <property type="term" value="F:RNA polymerase II cis-regulatory region sequence-specific DNA binding"/>
    <property type="evidence" value="ECO:0007669"/>
    <property type="project" value="TreeGrafter"/>
</dbReference>
<name>A0A074ZGF2_OPIVI</name>
<dbReference type="CTD" id="20323722"/>
<evidence type="ECO:0000313" key="10">
    <source>
        <dbReference type="Proteomes" id="UP000054324"/>
    </source>
</evidence>
<evidence type="ECO:0000256" key="4">
    <source>
        <dbReference type="ARBA" id="ARBA00023155"/>
    </source>
</evidence>
<dbReference type="InterPro" id="IPR008422">
    <property type="entry name" value="KN_HD"/>
</dbReference>
<dbReference type="CDD" id="cd00086">
    <property type="entry name" value="homeodomain"/>
    <property type="match status" value="1"/>
</dbReference>
<dbReference type="InterPro" id="IPR017970">
    <property type="entry name" value="Homeobox_CS"/>
</dbReference>
<evidence type="ECO:0000313" key="9">
    <source>
        <dbReference type="EMBL" id="KER22335.1"/>
    </source>
</evidence>
<evidence type="ECO:0000256" key="3">
    <source>
        <dbReference type="ARBA" id="ARBA00023125"/>
    </source>
</evidence>
<sequence length="804" mass="89143">MAGKKLFLELVTADSIQITLQNFHCNVYECFPVHFQALPRKPPSSLIYSKSKFHQSSLNYNLPSSLKSVLWGRPDDHLPAHTASSFDQSHTLESLRPWYPSIPDPRACGKDDGFSKNFCYDSGGRLFYTDDRQHEESSPKESALVLHSRHTPPLLGQHPSSATVNEMVPVADMPKLLDDSDSPSDFSLQNRSETEVLDTVIEPTTQSVRQIVEQQRQSADSNYSLDDKSPYLKQLFCARALFSGTRVSQADYPSFSSYSDAEQKKSWSYPQYRDDVVLPQTEANGTHTTTVPHDISLRSFQNSIRDVEPNDPITRPSGLSHGTVPVTTVPQVGTIGRPLTGVYCPPAVGGPQCTNRLPRPYEPRQYGGAPRPTYNSLTNPFIPPTHGLPQPGYHPAFGNLRNFGPSGFSHHGHGSFGYGLDGTRRKNATRESTTTLKVWLQEHIKNPYPTKGEKIMLAIITKMTLTQVSTWFANARRRLKKENKMTWPPKTNTNTSRASPNGSRYPSSNTGSSDNRKHHEEDSNPDATKEMTVDEDDEDDEDEAEGSDLVDDDDEDDDDAENGVEGGNSSVSRPGENNLPGLRNMNIPDTFSYSSASEKSFTNLRGPSSETTSPGFSVNNPYYGLETRNQLAFVSASALIDNDRTCMQLPTPNMDGTPHVRNATSPPHHHSITLQASPQKDRLDLYNTSTAFTPRPIEYMSANLAYPAPFNSMNANRSVPFPNVPPTDFDPLPIARTFKPPCSFTLFDQSRSATDTYSQTSSLKRFPHMDPPAAEVDAHHAGLPQKQSTTPDSSLYIPSLLNPF</sequence>
<comment type="similarity">
    <text evidence="2">Belongs to the TALE/IRO homeobox family.</text>
</comment>
<dbReference type="KEGG" id="ovi:T265_09553"/>
<dbReference type="GO" id="GO:0005634">
    <property type="term" value="C:nucleus"/>
    <property type="evidence" value="ECO:0007669"/>
    <property type="project" value="UniProtKB-SubCell"/>
</dbReference>
<protein>
    <recommendedName>
        <fullName evidence="8">Homeobox domain-containing protein</fullName>
    </recommendedName>
</protein>
<dbReference type="GO" id="GO:0048468">
    <property type="term" value="P:cell development"/>
    <property type="evidence" value="ECO:0007669"/>
    <property type="project" value="TreeGrafter"/>
</dbReference>
<evidence type="ECO:0000259" key="8">
    <source>
        <dbReference type="PROSITE" id="PS50071"/>
    </source>
</evidence>
<feature type="region of interest" description="Disordered" evidence="7">
    <location>
        <begin position="481"/>
        <end position="591"/>
    </location>
</feature>
<dbReference type="PANTHER" id="PTHR11211:SF40">
    <property type="entry name" value="MIRROR, ISOFORM C"/>
    <property type="match status" value="1"/>
</dbReference>
<feature type="compositionally biased region" description="Basic and acidic residues" evidence="7">
    <location>
        <begin position="514"/>
        <end position="532"/>
    </location>
</feature>
<organism evidence="9 10">
    <name type="scientific">Opisthorchis viverrini</name>
    <name type="common">Southeast Asian liver fluke</name>
    <dbReference type="NCBI Taxonomy" id="6198"/>
    <lineage>
        <taxon>Eukaryota</taxon>
        <taxon>Metazoa</taxon>
        <taxon>Spiralia</taxon>
        <taxon>Lophotrochozoa</taxon>
        <taxon>Platyhelminthes</taxon>
        <taxon>Trematoda</taxon>
        <taxon>Digenea</taxon>
        <taxon>Opisthorchiida</taxon>
        <taxon>Opisthorchiata</taxon>
        <taxon>Opisthorchiidae</taxon>
        <taxon>Opisthorchis</taxon>
    </lineage>
</organism>
<accession>A0A074ZGF2</accession>
<dbReference type="Pfam" id="PF05920">
    <property type="entry name" value="Homeobox_KN"/>
    <property type="match status" value="1"/>
</dbReference>
<proteinExistence type="inferred from homology"/>
<feature type="compositionally biased region" description="Polar residues" evidence="7">
    <location>
        <begin position="489"/>
        <end position="513"/>
    </location>
</feature>
<keyword evidence="5 6" id="KW-0539">Nucleus</keyword>
<dbReference type="OrthoDB" id="5399138at2759"/>
<dbReference type="SUPFAM" id="SSF46689">
    <property type="entry name" value="Homeodomain-like"/>
    <property type="match status" value="1"/>
</dbReference>
<keyword evidence="10" id="KW-1185">Reference proteome</keyword>
<evidence type="ECO:0000256" key="5">
    <source>
        <dbReference type="ARBA" id="ARBA00023242"/>
    </source>
</evidence>
<keyword evidence="3 6" id="KW-0238">DNA-binding</keyword>
<evidence type="ECO:0000256" key="1">
    <source>
        <dbReference type="ARBA" id="ARBA00004123"/>
    </source>
</evidence>
<dbReference type="GO" id="GO:0030182">
    <property type="term" value="P:neuron differentiation"/>
    <property type="evidence" value="ECO:0007669"/>
    <property type="project" value="TreeGrafter"/>
</dbReference>
<dbReference type="PROSITE" id="PS50071">
    <property type="entry name" value="HOMEOBOX_2"/>
    <property type="match status" value="1"/>
</dbReference>
<dbReference type="InterPro" id="IPR009057">
    <property type="entry name" value="Homeodomain-like_sf"/>
</dbReference>
<dbReference type="GO" id="GO:0000981">
    <property type="term" value="F:DNA-binding transcription factor activity, RNA polymerase II-specific"/>
    <property type="evidence" value="ECO:0007669"/>
    <property type="project" value="InterPro"/>
</dbReference>
<keyword evidence="4 6" id="KW-0371">Homeobox</keyword>
<dbReference type="PROSITE" id="PS00027">
    <property type="entry name" value="HOMEOBOX_1"/>
    <property type="match status" value="1"/>
</dbReference>
<evidence type="ECO:0000256" key="7">
    <source>
        <dbReference type="SAM" id="MobiDB-lite"/>
    </source>
</evidence>